<evidence type="ECO:0000313" key="3">
    <source>
        <dbReference type="Proteomes" id="UP000789396"/>
    </source>
</evidence>
<dbReference type="Proteomes" id="UP000789396">
    <property type="component" value="Unassembled WGS sequence"/>
</dbReference>
<dbReference type="AlphaFoldDB" id="A0A9N9JMD3"/>
<accession>A0A9N9JMD3</accession>
<evidence type="ECO:0000256" key="1">
    <source>
        <dbReference type="SAM" id="MobiDB-lite"/>
    </source>
</evidence>
<reference evidence="2" key="1">
    <citation type="submission" date="2021-06" db="EMBL/GenBank/DDBJ databases">
        <authorList>
            <person name="Kallberg Y."/>
            <person name="Tangrot J."/>
            <person name="Rosling A."/>
        </authorList>
    </citation>
    <scope>NUCLEOTIDE SEQUENCE</scope>
    <source>
        <strain evidence="2">IN212</strain>
    </source>
</reference>
<feature type="region of interest" description="Disordered" evidence="1">
    <location>
        <begin position="18"/>
        <end position="50"/>
    </location>
</feature>
<comment type="caution">
    <text evidence="2">The sequence shown here is derived from an EMBL/GenBank/DDBJ whole genome shotgun (WGS) entry which is preliminary data.</text>
</comment>
<sequence length="118" mass="13684">MEIPEDLELFFETLNLTSSTMDLGDGDDKTEFGSKSSDEGKDTTDEESERHQIAINKLINKLKLCYLYAFYRLRRWVQEKQSMLPRPHKNIGHSPVNKLPVKTVGEVKSFIKSVREQH</sequence>
<dbReference type="OrthoDB" id="2483657at2759"/>
<organism evidence="2 3">
    <name type="scientific">Racocetra fulgida</name>
    <dbReference type="NCBI Taxonomy" id="60492"/>
    <lineage>
        <taxon>Eukaryota</taxon>
        <taxon>Fungi</taxon>
        <taxon>Fungi incertae sedis</taxon>
        <taxon>Mucoromycota</taxon>
        <taxon>Glomeromycotina</taxon>
        <taxon>Glomeromycetes</taxon>
        <taxon>Diversisporales</taxon>
        <taxon>Gigasporaceae</taxon>
        <taxon>Racocetra</taxon>
    </lineage>
</organism>
<gene>
    <name evidence="2" type="ORF">RFULGI_LOCUS16545</name>
</gene>
<proteinExistence type="predicted"/>
<evidence type="ECO:0000313" key="2">
    <source>
        <dbReference type="EMBL" id="CAG8788886.1"/>
    </source>
</evidence>
<keyword evidence="3" id="KW-1185">Reference proteome</keyword>
<protein>
    <submittedName>
        <fullName evidence="2">17423_t:CDS:1</fullName>
    </submittedName>
</protein>
<name>A0A9N9JMD3_9GLOM</name>
<feature type="compositionally biased region" description="Basic and acidic residues" evidence="1">
    <location>
        <begin position="26"/>
        <end position="50"/>
    </location>
</feature>
<dbReference type="EMBL" id="CAJVPZ010059284">
    <property type="protein sequence ID" value="CAG8788886.1"/>
    <property type="molecule type" value="Genomic_DNA"/>
</dbReference>
<feature type="non-terminal residue" evidence="2">
    <location>
        <position position="118"/>
    </location>
</feature>